<dbReference type="KEGG" id="dmp:FAK_04480"/>
<dbReference type="PROSITE" id="PS00198">
    <property type="entry name" value="4FE4S_FER_1"/>
    <property type="match status" value="2"/>
</dbReference>
<dbReference type="Gene3D" id="1.10.1060.10">
    <property type="entry name" value="Alpha-helical ferredoxin"/>
    <property type="match status" value="1"/>
</dbReference>
<evidence type="ECO:0000256" key="2">
    <source>
        <dbReference type="ARBA" id="ARBA00023004"/>
    </source>
</evidence>
<dbReference type="RefSeq" id="WP_338605031.1">
    <property type="nucleotide sequence ID" value="NZ_AP028679.1"/>
</dbReference>
<dbReference type="GO" id="GO:0046872">
    <property type="term" value="F:metal ion binding"/>
    <property type="evidence" value="ECO:0007669"/>
    <property type="project" value="UniProtKB-KW"/>
</dbReference>
<proteinExistence type="predicted"/>
<organism evidence="5 6">
    <name type="scientific">Desulfoferula mesophila</name>
    <dbReference type="NCBI Taxonomy" id="3058419"/>
    <lineage>
        <taxon>Bacteria</taxon>
        <taxon>Pseudomonadati</taxon>
        <taxon>Thermodesulfobacteriota</taxon>
        <taxon>Desulfarculia</taxon>
        <taxon>Desulfarculales</taxon>
        <taxon>Desulfarculaceae</taxon>
        <taxon>Desulfoferula</taxon>
    </lineage>
</organism>
<protein>
    <submittedName>
        <fullName evidence="5">Disulfide reductase</fullName>
    </submittedName>
</protein>
<sequence length="167" mass="18200">MSVRLNDCDPGFKHEVAAEPGSEGIRACFACAACSARCPVGANRPDYDPRRLIRLTLLGRREEVLASPLIWLCSSCYSCGEVCPQQVRFTEVLTAIKNIAAREGHAPPSAKVTAELLAKQGRLLEITEFENQKRADLGLPPVEQRPGDFQAILGIEPDQGEAGEEPR</sequence>
<dbReference type="PANTHER" id="PTHR43255:SF2">
    <property type="entry name" value="HETERODISULFIDE REDUCTASE RELATED PROTEIN"/>
    <property type="match status" value="1"/>
</dbReference>
<keyword evidence="6" id="KW-1185">Reference proteome</keyword>
<keyword evidence="3" id="KW-0411">Iron-sulfur</keyword>
<dbReference type="PANTHER" id="PTHR43255">
    <property type="entry name" value="IRON-SULFUR-BINDING OXIDOREDUCTASE FADF-RELATED-RELATED"/>
    <property type="match status" value="1"/>
</dbReference>
<name>A0AAU9EX44_9BACT</name>
<keyword evidence="1" id="KW-0479">Metal-binding</keyword>
<dbReference type="Proteomes" id="UP001366166">
    <property type="component" value="Chromosome"/>
</dbReference>
<dbReference type="AlphaFoldDB" id="A0AAU9EX44"/>
<keyword evidence="2" id="KW-0408">Iron</keyword>
<dbReference type="Pfam" id="PF13183">
    <property type="entry name" value="Fer4_8"/>
    <property type="match status" value="1"/>
</dbReference>
<reference evidence="6" key="1">
    <citation type="journal article" date="2023" name="Arch. Microbiol.">
        <title>Desulfoferula mesophilus gen. nov. sp. nov., a mesophilic sulfate-reducing bacterium isolated from a brackish lake sediment.</title>
        <authorList>
            <person name="Watanabe T."/>
            <person name="Yabe T."/>
            <person name="Tsuji J.M."/>
            <person name="Fukui M."/>
        </authorList>
    </citation>
    <scope>NUCLEOTIDE SEQUENCE [LARGE SCALE GENOMIC DNA]</scope>
    <source>
        <strain evidence="6">12FAK</strain>
    </source>
</reference>
<feature type="domain" description="4Fe-4S ferredoxin-type" evidence="4">
    <location>
        <begin position="18"/>
        <end position="48"/>
    </location>
</feature>
<evidence type="ECO:0000256" key="3">
    <source>
        <dbReference type="ARBA" id="ARBA00023014"/>
    </source>
</evidence>
<dbReference type="InterPro" id="IPR017900">
    <property type="entry name" value="4Fe4S_Fe_S_CS"/>
</dbReference>
<dbReference type="SUPFAM" id="SSF46548">
    <property type="entry name" value="alpha-helical ferredoxin"/>
    <property type="match status" value="1"/>
</dbReference>
<dbReference type="InterPro" id="IPR017896">
    <property type="entry name" value="4Fe4S_Fe-S-bd"/>
</dbReference>
<dbReference type="InterPro" id="IPR009051">
    <property type="entry name" value="Helical_ferredxn"/>
</dbReference>
<evidence type="ECO:0000256" key="1">
    <source>
        <dbReference type="ARBA" id="ARBA00022723"/>
    </source>
</evidence>
<dbReference type="GO" id="GO:0051536">
    <property type="term" value="F:iron-sulfur cluster binding"/>
    <property type="evidence" value="ECO:0007669"/>
    <property type="project" value="UniProtKB-KW"/>
</dbReference>
<evidence type="ECO:0000313" key="5">
    <source>
        <dbReference type="EMBL" id="BEQ13382.1"/>
    </source>
</evidence>
<evidence type="ECO:0000313" key="6">
    <source>
        <dbReference type="Proteomes" id="UP001366166"/>
    </source>
</evidence>
<evidence type="ECO:0000259" key="4">
    <source>
        <dbReference type="PROSITE" id="PS51379"/>
    </source>
</evidence>
<dbReference type="EMBL" id="AP028679">
    <property type="protein sequence ID" value="BEQ13382.1"/>
    <property type="molecule type" value="Genomic_DNA"/>
</dbReference>
<dbReference type="InterPro" id="IPR051460">
    <property type="entry name" value="HdrC_iron-sulfur_subunit"/>
</dbReference>
<accession>A0AAU9EX44</accession>
<gene>
    <name evidence="5" type="ORF">FAK_04480</name>
</gene>
<dbReference type="GO" id="GO:0005886">
    <property type="term" value="C:plasma membrane"/>
    <property type="evidence" value="ECO:0007669"/>
    <property type="project" value="TreeGrafter"/>
</dbReference>
<dbReference type="PROSITE" id="PS51379">
    <property type="entry name" value="4FE4S_FER_2"/>
    <property type="match status" value="1"/>
</dbReference>